<gene>
    <name evidence="1" type="ORF">ACFQE1_19340</name>
</gene>
<dbReference type="Proteomes" id="UP001596328">
    <property type="component" value="Unassembled WGS sequence"/>
</dbReference>
<protein>
    <submittedName>
        <fullName evidence="1">Uncharacterized protein</fullName>
    </submittedName>
</protein>
<dbReference type="AlphaFoldDB" id="A0ABD5S5E2"/>
<comment type="caution">
    <text evidence="1">The sequence shown here is derived from an EMBL/GenBank/DDBJ whole genome shotgun (WGS) entry which is preliminary data.</text>
</comment>
<name>A0ABD5S5E2_9EURY</name>
<proteinExistence type="predicted"/>
<reference evidence="1 2" key="1">
    <citation type="journal article" date="2019" name="Int. J. Syst. Evol. Microbiol.">
        <title>The Global Catalogue of Microorganisms (GCM) 10K type strain sequencing project: providing services to taxonomists for standard genome sequencing and annotation.</title>
        <authorList>
            <consortium name="The Broad Institute Genomics Platform"/>
            <consortium name="The Broad Institute Genome Sequencing Center for Infectious Disease"/>
            <person name="Wu L."/>
            <person name="Ma J."/>
        </authorList>
    </citation>
    <scope>NUCLEOTIDE SEQUENCE [LARGE SCALE GENOMIC DNA]</scope>
    <source>
        <strain evidence="1 2">NBRC 111368</strain>
    </source>
</reference>
<feature type="non-terminal residue" evidence="1">
    <location>
        <position position="1"/>
    </location>
</feature>
<sequence length="76" mass="7929">FDGDGWPFGRDVYLSEVDEVGEGVESVDCVFDVALAARGGTLTDGNVVVPETALVTPDGHDVTVRTDTGNCGRRGS</sequence>
<dbReference type="EMBL" id="JBHSWU010001143">
    <property type="protein sequence ID" value="MFC6726477.1"/>
    <property type="molecule type" value="Genomic_DNA"/>
</dbReference>
<keyword evidence="2" id="KW-1185">Reference proteome</keyword>
<evidence type="ECO:0000313" key="2">
    <source>
        <dbReference type="Proteomes" id="UP001596328"/>
    </source>
</evidence>
<accession>A0ABD5S5E2</accession>
<organism evidence="1 2">
    <name type="scientific">Halobium palmae</name>
    <dbReference type="NCBI Taxonomy" id="1776492"/>
    <lineage>
        <taxon>Archaea</taxon>
        <taxon>Methanobacteriati</taxon>
        <taxon>Methanobacteriota</taxon>
        <taxon>Stenosarchaea group</taxon>
        <taxon>Halobacteria</taxon>
        <taxon>Halobacteriales</taxon>
        <taxon>Haloferacaceae</taxon>
        <taxon>Halobium</taxon>
    </lineage>
</organism>
<evidence type="ECO:0000313" key="1">
    <source>
        <dbReference type="EMBL" id="MFC6726477.1"/>
    </source>
</evidence>